<comment type="catalytic activity">
    <reaction evidence="1">
        <text>Hydrolysis of terminal non-reducing alpha-L-rhamnose residues in alpha-L-rhamnosides.</text>
        <dbReference type="EC" id="3.2.1.40"/>
    </reaction>
</comment>
<dbReference type="InterPro" id="IPR013737">
    <property type="entry name" value="Bac_rhamnosid_N"/>
</dbReference>
<dbReference type="Proteomes" id="UP000215506">
    <property type="component" value="Unassembled WGS sequence"/>
</dbReference>
<dbReference type="InterPro" id="IPR035396">
    <property type="entry name" value="Bac_rhamnosid6H"/>
</dbReference>
<dbReference type="InterPro" id="IPR008928">
    <property type="entry name" value="6-hairpin_glycosidase_sf"/>
</dbReference>
<feature type="domain" description="Alpha-L-rhamnosidase six-hairpin glycosidase" evidence="6">
    <location>
        <begin position="435"/>
        <end position="810"/>
    </location>
</feature>
<comment type="caution">
    <text evidence="8">The sequence shown here is derived from an EMBL/GenBank/DDBJ whole genome shotgun (WGS) entry which is preliminary data.</text>
</comment>
<evidence type="ECO:0000259" key="4">
    <source>
        <dbReference type="Pfam" id="PF05592"/>
    </source>
</evidence>
<organism evidence="8 9">
    <name type="scientific">Nocardia cerradoensis</name>
    <dbReference type="NCBI Taxonomy" id="85688"/>
    <lineage>
        <taxon>Bacteria</taxon>
        <taxon>Bacillati</taxon>
        <taxon>Actinomycetota</taxon>
        <taxon>Actinomycetes</taxon>
        <taxon>Mycobacteriales</taxon>
        <taxon>Nocardiaceae</taxon>
        <taxon>Nocardia</taxon>
    </lineage>
</organism>
<dbReference type="Pfam" id="PF25788">
    <property type="entry name" value="Ig_Rha78A_N"/>
    <property type="match status" value="1"/>
</dbReference>
<evidence type="ECO:0000256" key="2">
    <source>
        <dbReference type="ARBA" id="ARBA00012652"/>
    </source>
</evidence>
<dbReference type="PANTHER" id="PTHR33307">
    <property type="entry name" value="ALPHA-RHAMNOSIDASE (EUROFUNG)"/>
    <property type="match status" value="1"/>
</dbReference>
<sequence length="895" mass="99900">MALHLTDLRVNSLTEPIGVHTPRPEFSWKISTSEPGILQSACALQVCRDGGRFEGADLLWDSGRIPSDRPFGILYQGHRLQSRKRYLWRVKMWDNTDTASTWSEPATFETGILDPELWTAQWVTGPPPSPHAEDTPLYFRGQLDVTAEVVRARAYVSALGWYRLFVNSTDVTGNALVPRWTPLDEIVEYQTYDVTDLLRNGRNALGVVVADGRYRGRSGAFARRAIYGDQLAAFVQLHLELADGNTEIVTTDHTWRAGTGRILHSDPMYGESADLRISESEWLDPAAPLPGFTPVRTITSKRQLVGEAVARVQETRLLEPAAITRTPSGKQLVDFGQNFAGVTRIHLPGRAGLQLQLTHAELTTSDGELDTLSFVTSKKRPWYQRDKVVTGPSATWYQPWFTIHGFRYVEIDGLDEDLRPEDVRGVVLSTDLTSAGTFECSDSRLEQLHRNVEWSLRSNFVDTATDCPTRERSGWTGDLQIFAPTATMFADVQAYIRRYLANLAVEQLPSGGVPPYVPSEQSAHQMGKLNPFTRFAATRVLEALAGSAGWGDAAVLLPWTLFRYYGDTEILRQQWSSMTRWVDRGARVAATKSRTLRRLRKPAGSLEKYVLDTGFHWGEWIRPGETVLDKARDAMTHRPVVATAYLAYSSRILSEIAAILGYDTDARRYGELAEHVTAAYRAAFVRDGGRRIGRDRQDDYVRSIAFELLSSAERTRAMNRLAELVEAADYHLDTGFLSTPMLLPTLADNGRADLAFRLLLQTTSPAWLYQVERGATTIWESWEGYDADGNGLASHNHYAFGSVAAWLYEGLAGISPAEPGYRVIRIAPRIGGGLTRVAASIHTPFGRAASEWRIDEDRSVHLRVEIPPGTEALVTWDSAGTERRVGSGTHEICWQ</sequence>
<dbReference type="AlphaFoldDB" id="A0A231GU86"/>
<dbReference type="GO" id="GO:0005975">
    <property type="term" value="P:carbohydrate metabolic process"/>
    <property type="evidence" value="ECO:0007669"/>
    <property type="project" value="InterPro"/>
</dbReference>
<proteinExistence type="predicted"/>
<evidence type="ECO:0000259" key="6">
    <source>
        <dbReference type="Pfam" id="PF17389"/>
    </source>
</evidence>
<dbReference type="InterPro" id="IPR012341">
    <property type="entry name" value="6hp_glycosidase-like_sf"/>
</dbReference>
<dbReference type="Gene3D" id="2.60.40.10">
    <property type="entry name" value="Immunoglobulins"/>
    <property type="match status" value="1"/>
</dbReference>
<dbReference type="SUPFAM" id="SSF48208">
    <property type="entry name" value="Six-hairpin glycosidases"/>
    <property type="match status" value="1"/>
</dbReference>
<evidence type="ECO:0000313" key="9">
    <source>
        <dbReference type="Proteomes" id="UP000215506"/>
    </source>
</evidence>
<dbReference type="InterPro" id="IPR008902">
    <property type="entry name" value="Rhamnosid_concanavalin"/>
</dbReference>
<feature type="domain" description="Alpha-L-rhamnosidase C-terminal" evidence="7">
    <location>
        <begin position="813"/>
        <end position="888"/>
    </location>
</feature>
<reference evidence="8 9" key="1">
    <citation type="submission" date="2017-07" db="EMBL/GenBank/DDBJ databases">
        <title>First draft Genome Sequence of Nocardia cerradoensis isolated from human infection.</title>
        <authorList>
            <person name="Carrasco G."/>
        </authorList>
    </citation>
    <scope>NUCLEOTIDE SEQUENCE [LARGE SCALE GENOMIC DNA]</scope>
    <source>
        <strain evidence="8 9">CNM20130759</strain>
    </source>
</reference>
<protein>
    <recommendedName>
        <fullName evidence="2">alpha-L-rhamnosidase</fullName>
        <ecNumber evidence="2">3.2.1.40</ecNumber>
    </recommendedName>
</protein>
<dbReference type="EMBL" id="NGAF01000041">
    <property type="protein sequence ID" value="OXR40105.1"/>
    <property type="molecule type" value="Genomic_DNA"/>
</dbReference>
<name>A0A231GU86_9NOCA</name>
<evidence type="ECO:0000259" key="5">
    <source>
        <dbReference type="Pfam" id="PF08531"/>
    </source>
</evidence>
<dbReference type="InterPro" id="IPR013783">
    <property type="entry name" value="Ig-like_fold"/>
</dbReference>
<dbReference type="RefSeq" id="WP_051042638.1">
    <property type="nucleotide sequence ID" value="NZ_JAAXOR010000001.1"/>
</dbReference>
<dbReference type="Gene3D" id="2.60.420.10">
    <property type="entry name" value="Maltose phosphorylase, domain 3"/>
    <property type="match status" value="1"/>
</dbReference>
<dbReference type="Gene3D" id="2.60.120.260">
    <property type="entry name" value="Galactose-binding domain-like"/>
    <property type="match status" value="2"/>
</dbReference>
<dbReference type="Gene3D" id="1.50.10.10">
    <property type="match status" value="1"/>
</dbReference>
<evidence type="ECO:0000256" key="1">
    <source>
        <dbReference type="ARBA" id="ARBA00001445"/>
    </source>
</evidence>
<accession>A0A231GU86</accession>
<dbReference type="InterPro" id="IPR035398">
    <property type="entry name" value="Bac_rhamnosid_C"/>
</dbReference>
<evidence type="ECO:0000256" key="3">
    <source>
        <dbReference type="ARBA" id="ARBA00022801"/>
    </source>
</evidence>
<dbReference type="Pfam" id="PF17390">
    <property type="entry name" value="Bac_rhamnosid_C"/>
    <property type="match status" value="1"/>
</dbReference>
<dbReference type="GO" id="GO:0030596">
    <property type="term" value="F:alpha-L-rhamnosidase activity"/>
    <property type="evidence" value="ECO:0007669"/>
    <property type="project" value="UniProtKB-EC"/>
</dbReference>
<dbReference type="Pfam" id="PF17389">
    <property type="entry name" value="Bac_rhamnosid6H"/>
    <property type="match status" value="1"/>
</dbReference>
<evidence type="ECO:0000313" key="8">
    <source>
        <dbReference type="EMBL" id="OXR40105.1"/>
    </source>
</evidence>
<dbReference type="Pfam" id="PF08531">
    <property type="entry name" value="Bac_rhamnosid_N"/>
    <property type="match status" value="1"/>
</dbReference>
<dbReference type="EC" id="3.2.1.40" evidence="2"/>
<feature type="domain" description="Bacterial alpha-L-rhamnosidase N-terminal" evidence="5">
    <location>
        <begin position="148"/>
        <end position="304"/>
    </location>
</feature>
<keyword evidence="9" id="KW-1185">Reference proteome</keyword>
<keyword evidence="3" id="KW-0378">Hydrolase</keyword>
<evidence type="ECO:0000259" key="7">
    <source>
        <dbReference type="Pfam" id="PF17390"/>
    </source>
</evidence>
<gene>
    <name evidence="8" type="ORF">B7C42_07813</name>
</gene>
<dbReference type="PANTHER" id="PTHR33307:SF6">
    <property type="entry name" value="ALPHA-RHAMNOSIDASE (EUROFUNG)-RELATED"/>
    <property type="match status" value="1"/>
</dbReference>
<feature type="domain" description="Alpha-L-rhamnosidase concanavalin-like" evidence="4">
    <location>
        <begin position="325"/>
        <end position="428"/>
    </location>
</feature>
<dbReference type="Pfam" id="PF05592">
    <property type="entry name" value="Bac_rhamnosid"/>
    <property type="match status" value="1"/>
</dbReference>
<dbReference type="InterPro" id="IPR016007">
    <property type="entry name" value="Alpha_rhamnosid"/>
</dbReference>
<dbReference type="PIRSF" id="PIRSF010631">
    <property type="entry name" value="A-rhamnsds"/>
    <property type="match status" value="1"/>
</dbReference>